<dbReference type="GO" id="GO:0044780">
    <property type="term" value="P:bacterial-type flagellum assembly"/>
    <property type="evidence" value="ECO:0007669"/>
    <property type="project" value="UniProtKB-UniRule"/>
</dbReference>
<evidence type="ECO:0000256" key="3">
    <source>
        <dbReference type="ARBA" id="ARBA00021717"/>
    </source>
</evidence>
<evidence type="ECO:0000256" key="10">
    <source>
        <dbReference type="RuleBase" id="RU362071"/>
    </source>
</evidence>
<dbReference type="InterPro" id="IPR002010">
    <property type="entry name" value="T3SS_IM_R"/>
</dbReference>
<keyword evidence="11" id="KW-0969">Cilium</keyword>
<feature type="transmembrane region" description="Helical" evidence="10">
    <location>
        <begin position="79"/>
        <end position="99"/>
    </location>
</feature>
<feature type="transmembrane region" description="Helical" evidence="10">
    <location>
        <begin position="120"/>
        <end position="139"/>
    </location>
</feature>
<dbReference type="InterPro" id="IPR006303">
    <property type="entry name" value="FliR"/>
</dbReference>
<keyword evidence="11" id="KW-0966">Cell projection</keyword>
<dbReference type="KEGG" id="vas:GT360_14115"/>
<dbReference type="GO" id="GO:0005886">
    <property type="term" value="C:plasma membrane"/>
    <property type="evidence" value="ECO:0007669"/>
    <property type="project" value="UniProtKB-SubCell"/>
</dbReference>
<evidence type="ECO:0000256" key="1">
    <source>
        <dbReference type="ARBA" id="ARBA00002578"/>
    </source>
</evidence>
<gene>
    <name evidence="11" type="primary">fliR</name>
    <name evidence="11" type="ORF">GT360_14115</name>
</gene>
<dbReference type="PRINTS" id="PR00953">
    <property type="entry name" value="TYPE3IMRPROT"/>
</dbReference>
<organism evidence="11 12">
    <name type="scientific">Vibrio astriarenae</name>
    <dbReference type="NCBI Taxonomy" id="1481923"/>
    <lineage>
        <taxon>Bacteria</taxon>
        <taxon>Pseudomonadati</taxon>
        <taxon>Pseudomonadota</taxon>
        <taxon>Gammaproteobacteria</taxon>
        <taxon>Vibrionales</taxon>
        <taxon>Vibrionaceae</taxon>
        <taxon>Vibrio</taxon>
    </lineage>
</organism>
<evidence type="ECO:0000256" key="4">
    <source>
        <dbReference type="ARBA" id="ARBA00022475"/>
    </source>
</evidence>
<feature type="transmembrane region" description="Helical" evidence="10">
    <location>
        <begin position="16"/>
        <end position="34"/>
    </location>
</feature>
<evidence type="ECO:0000313" key="11">
    <source>
        <dbReference type="EMBL" id="QIA64555.1"/>
    </source>
</evidence>
<protein>
    <recommendedName>
        <fullName evidence="3 9">Flagellar biosynthetic protein FliR</fullName>
    </recommendedName>
</protein>
<accession>A0A7Z2T5C6</accession>
<dbReference type="NCBIfam" id="TIGR01400">
    <property type="entry name" value="fliR"/>
    <property type="match status" value="1"/>
</dbReference>
<evidence type="ECO:0000256" key="5">
    <source>
        <dbReference type="ARBA" id="ARBA00022692"/>
    </source>
</evidence>
<dbReference type="Pfam" id="PF01311">
    <property type="entry name" value="Bac_export_1"/>
    <property type="match status" value="1"/>
</dbReference>
<evidence type="ECO:0000313" key="12">
    <source>
        <dbReference type="Proteomes" id="UP000464262"/>
    </source>
</evidence>
<feature type="transmembrane region" description="Helical" evidence="10">
    <location>
        <begin position="213"/>
        <end position="240"/>
    </location>
</feature>
<keyword evidence="11" id="KW-0282">Flagellum</keyword>
<dbReference type="PANTHER" id="PTHR30065:SF8">
    <property type="entry name" value="FLAGELLAR BIOSYNTHETIC PROTEIN FLIR"/>
    <property type="match status" value="1"/>
</dbReference>
<proteinExistence type="inferred from homology"/>
<dbReference type="Proteomes" id="UP000464262">
    <property type="component" value="Chromosome 1"/>
</dbReference>
<comment type="function">
    <text evidence="1 10">Role in flagellar biosynthesis.</text>
</comment>
<feature type="transmembrane region" description="Helical" evidence="10">
    <location>
        <begin position="41"/>
        <end position="59"/>
    </location>
</feature>
<dbReference type="GO" id="GO:0009425">
    <property type="term" value="C:bacterial-type flagellum basal body"/>
    <property type="evidence" value="ECO:0007669"/>
    <property type="project" value="UniProtKB-SubCell"/>
</dbReference>
<dbReference type="GO" id="GO:0006605">
    <property type="term" value="P:protein targeting"/>
    <property type="evidence" value="ECO:0007669"/>
    <property type="project" value="UniProtKB-UniRule"/>
</dbReference>
<name>A0A7Z2T5C6_9VIBR</name>
<sequence>MYALSFAEITAMLGQVWWPFFRLSAAFLTMPFFGDAYISPRLRVLFALSIAIIAGPLLPAMPEVDPVSVQAIALALEQIAIGAMLGFCLQFLFAVMGMVGQIMSMQMGLGMAMMNDPANGISIALIGNYFLMFTTLLFLSLDGHLVALDIIVQSFDRFPVGGGISEYSLRNLVSLFSWMIVAAVSIALPTIAAMLTVNLTFGVMNRAAPSLNVFALGFPMSMMLGLCAILLSLSGLPAIYTELSHNILYQMRQMGGS</sequence>
<comment type="subcellular location">
    <subcellularLocation>
        <location evidence="10">Cell membrane</location>
        <topology evidence="10">Multi-pass membrane protein</topology>
    </subcellularLocation>
    <subcellularLocation>
        <location evidence="10">Bacterial flagellum basal body</location>
    </subcellularLocation>
</comment>
<keyword evidence="4 10" id="KW-1003">Cell membrane</keyword>
<reference evidence="11 12" key="1">
    <citation type="submission" date="2020-01" db="EMBL/GenBank/DDBJ databases">
        <title>Whole genome and functional gene identification of agarase of Vibrio HN897.</title>
        <authorList>
            <person name="Liu Y."/>
            <person name="Zhao Z."/>
        </authorList>
    </citation>
    <scope>NUCLEOTIDE SEQUENCE [LARGE SCALE GENOMIC DNA]</scope>
    <source>
        <strain evidence="11 12">HN897</strain>
    </source>
</reference>
<keyword evidence="6 10" id="KW-1133">Transmembrane helix</keyword>
<dbReference type="EMBL" id="CP047475">
    <property type="protein sequence ID" value="QIA64555.1"/>
    <property type="molecule type" value="Genomic_DNA"/>
</dbReference>
<comment type="similarity">
    <text evidence="2 10">Belongs to the FliR/MopE/SpaR family.</text>
</comment>
<evidence type="ECO:0000256" key="9">
    <source>
        <dbReference type="NCBIfam" id="TIGR01400"/>
    </source>
</evidence>
<evidence type="ECO:0000256" key="7">
    <source>
        <dbReference type="ARBA" id="ARBA00023136"/>
    </source>
</evidence>
<dbReference type="RefSeq" id="WP_164649459.1">
    <property type="nucleotide sequence ID" value="NZ_CP047475.1"/>
</dbReference>
<feature type="transmembrane region" description="Helical" evidence="10">
    <location>
        <begin position="175"/>
        <end position="201"/>
    </location>
</feature>
<keyword evidence="5 10" id="KW-0812">Transmembrane</keyword>
<keyword evidence="12" id="KW-1185">Reference proteome</keyword>
<evidence type="ECO:0000256" key="6">
    <source>
        <dbReference type="ARBA" id="ARBA00022989"/>
    </source>
</evidence>
<keyword evidence="8 10" id="KW-0975">Bacterial flagellum</keyword>
<keyword evidence="7 10" id="KW-0472">Membrane</keyword>
<dbReference type="AlphaFoldDB" id="A0A7Z2T5C6"/>
<dbReference type="PANTHER" id="PTHR30065">
    <property type="entry name" value="FLAGELLAR BIOSYNTHETIC PROTEIN FLIR"/>
    <property type="match status" value="1"/>
</dbReference>
<evidence type="ECO:0000256" key="8">
    <source>
        <dbReference type="ARBA" id="ARBA00023143"/>
    </source>
</evidence>
<evidence type="ECO:0000256" key="2">
    <source>
        <dbReference type="ARBA" id="ARBA00009772"/>
    </source>
</evidence>